<proteinExistence type="predicted"/>
<feature type="transmembrane region" description="Helical" evidence="1">
    <location>
        <begin position="109"/>
        <end position="126"/>
    </location>
</feature>
<reference evidence="3" key="1">
    <citation type="submission" date="2016-11" db="EMBL/GenBank/DDBJ databases">
        <authorList>
            <person name="Varghese N."/>
            <person name="Submissions S."/>
        </authorList>
    </citation>
    <scope>NUCLEOTIDE SEQUENCE [LARGE SCALE GENOMIC DNA]</scope>
    <source>
        <strain evidence="3">DSM 15807</strain>
    </source>
</reference>
<dbReference type="Proteomes" id="UP000242592">
    <property type="component" value="Unassembled WGS sequence"/>
</dbReference>
<dbReference type="AlphaFoldDB" id="A0A1M5QR33"/>
<keyword evidence="1" id="KW-0812">Transmembrane</keyword>
<dbReference type="RefSeq" id="WP_073070941.1">
    <property type="nucleotide sequence ID" value="NZ_FQXN01000001.1"/>
</dbReference>
<keyword evidence="3" id="KW-1185">Reference proteome</keyword>
<gene>
    <name evidence="2" type="ORF">SAMN02745199_0096</name>
</gene>
<sequence>MIFRWFLWLFPLVLISFDRAFLDYLVLIPLIFYFESVNKFGFGKALRYVIYLSFYVIVIYGEYNLLFAMLIFLIVLIDSMRELWLKIWVVPLIESGLFLLPLIFEGYDYSYFFSMIISFVVFLILYRKKIILYK</sequence>
<dbReference type="OrthoDB" id="49699at2"/>
<keyword evidence="1" id="KW-1133">Transmembrane helix</keyword>
<organism evidence="2 3">
    <name type="scientific">Thermosipho atlanticus DSM 15807</name>
    <dbReference type="NCBI Taxonomy" id="1123380"/>
    <lineage>
        <taxon>Bacteria</taxon>
        <taxon>Thermotogati</taxon>
        <taxon>Thermotogota</taxon>
        <taxon>Thermotogae</taxon>
        <taxon>Thermotogales</taxon>
        <taxon>Fervidobacteriaceae</taxon>
        <taxon>Thermosipho</taxon>
    </lineage>
</organism>
<keyword evidence="1" id="KW-0472">Membrane</keyword>
<evidence type="ECO:0000313" key="3">
    <source>
        <dbReference type="Proteomes" id="UP000242592"/>
    </source>
</evidence>
<feature type="transmembrane region" description="Helical" evidence="1">
    <location>
        <begin position="46"/>
        <end position="76"/>
    </location>
</feature>
<name>A0A1M5QR33_9BACT</name>
<evidence type="ECO:0000313" key="2">
    <source>
        <dbReference type="EMBL" id="SHH16574.1"/>
    </source>
</evidence>
<dbReference type="STRING" id="1123380.SAMN02745199_0096"/>
<protein>
    <submittedName>
        <fullName evidence="2">Uncharacterized protein</fullName>
    </submittedName>
</protein>
<feature type="transmembrane region" description="Helical" evidence="1">
    <location>
        <begin position="83"/>
        <end position="103"/>
    </location>
</feature>
<accession>A0A1M5QR33</accession>
<dbReference type="EMBL" id="FQXN01000001">
    <property type="protein sequence ID" value="SHH16574.1"/>
    <property type="molecule type" value="Genomic_DNA"/>
</dbReference>
<evidence type="ECO:0000256" key="1">
    <source>
        <dbReference type="SAM" id="Phobius"/>
    </source>
</evidence>